<comment type="subcellular location">
    <subcellularLocation>
        <location evidence="1">Endomembrane system</location>
        <topology evidence="1">Multi-pass membrane protein</topology>
    </subcellularLocation>
</comment>
<name>A0AAE9ZT42_9BACT</name>
<dbReference type="EMBL" id="CP119075">
    <property type="protein sequence ID" value="WED63642.1"/>
    <property type="molecule type" value="Genomic_DNA"/>
</dbReference>
<evidence type="ECO:0000256" key="3">
    <source>
        <dbReference type="ARBA" id="ARBA00022989"/>
    </source>
</evidence>
<dbReference type="GO" id="GO:0016740">
    <property type="term" value="F:transferase activity"/>
    <property type="evidence" value="ECO:0007669"/>
    <property type="project" value="UniProtKB-ARBA"/>
</dbReference>
<evidence type="ECO:0000256" key="4">
    <source>
        <dbReference type="ARBA" id="ARBA00023136"/>
    </source>
</evidence>
<dbReference type="Gene3D" id="1.20.120.1630">
    <property type="match status" value="1"/>
</dbReference>
<keyword evidence="7" id="KW-1185">Reference proteome</keyword>
<dbReference type="RefSeq" id="WP_330929849.1">
    <property type="nucleotide sequence ID" value="NZ_CP119075.1"/>
</dbReference>
<sequence length="149" mass="17235">MRRPRLYPPVWFVANVMLVVALHYFAPISVPMPPLHMAAGSFLITVGIVMTLVAIFTFSRHHTPVLPFRQPETLLCHGVFRWSRNPIYLGETFILAGIALRVGELLPWLVVLLFIVGLNRGPIAWEERALREKFGADFDRYCHRTRRWL</sequence>
<protein>
    <submittedName>
        <fullName evidence="6">Isoprenylcysteine carboxylmethyltransferase family protein</fullName>
    </submittedName>
</protein>
<feature type="transmembrane region" description="Helical" evidence="5">
    <location>
        <begin position="38"/>
        <end position="58"/>
    </location>
</feature>
<evidence type="ECO:0000256" key="1">
    <source>
        <dbReference type="ARBA" id="ARBA00004127"/>
    </source>
</evidence>
<organism evidence="6 7">
    <name type="scientific">Synoicihabitans lomoniglobus</name>
    <dbReference type="NCBI Taxonomy" id="2909285"/>
    <lineage>
        <taxon>Bacteria</taxon>
        <taxon>Pseudomonadati</taxon>
        <taxon>Verrucomicrobiota</taxon>
        <taxon>Opitutia</taxon>
        <taxon>Opitutales</taxon>
        <taxon>Opitutaceae</taxon>
        <taxon>Synoicihabitans</taxon>
    </lineage>
</organism>
<dbReference type="InterPro" id="IPR007318">
    <property type="entry name" value="Phopholipid_MeTrfase"/>
</dbReference>
<dbReference type="PANTHER" id="PTHR12714:SF11">
    <property type="entry name" value="PROTEIN C-TERMINAL S-ISOPRENYLCYSTEINE CARBOXYL O-METHYLTRANSFERASE"/>
    <property type="match status" value="1"/>
</dbReference>
<keyword evidence="2 5" id="KW-0812">Transmembrane</keyword>
<evidence type="ECO:0000256" key="2">
    <source>
        <dbReference type="ARBA" id="ARBA00022692"/>
    </source>
</evidence>
<dbReference type="PANTHER" id="PTHR12714">
    <property type="entry name" value="PROTEIN-S ISOPRENYLCYSTEINE O-METHYLTRANSFERASE"/>
    <property type="match status" value="1"/>
</dbReference>
<dbReference type="Proteomes" id="UP001218638">
    <property type="component" value="Chromosome"/>
</dbReference>
<accession>A0AAE9ZT42</accession>
<feature type="transmembrane region" description="Helical" evidence="5">
    <location>
        <begin position="93"/>
        <end position="118"/>
    </location>
</feature>
<keyword evidence="4 5" id="KW-0472">Membrane</keyword>
<keyword evidence="3 5" id="KW-1133">Transmembrane helix</keyword>
<feature type="transmembrane region" description="Helical" evidence="5">
    <location>
        <begin position="6"/>
        <end position="26"/>
    </location>
</feature>
<gene>
    <name evidence="6" type="ORF">PXH66_14995</name>
</gene>
<dbReference type="KEGG" id="slom:PXH66_14995"/>
<evidence type="ECO:0000313" key="6">
    <source>
        <dbReference type="EMBL" id="WED63642.1"/>
    </source>
</evidence>
<reference evidence="6" key="1">
    <citation type="submission" date="2023-03" db="EMBL/GenBank/DDBJ databases">
        <title>Lomoglobus Profundus gen. nov., sp. nov., a novel member of the phylum Verrucomicrobia, isolated from deep-marine sediment of South China Sea.</title>
        <authorList>
            <person name="Ahmad T."/>
            <person name="Ishaq S.E."/>
            <person name="Wang F."/>
        </authorList>
    </citation>
    <scope>NUCLEOTIDE SEQUENCE</scope>
    <source>
        <strain evidence="6">LMO-M01</strain>
    </source>
</reference>
<proteinExistence type="predicted"/>
<dbReference type="AlphaFoldDB" id="A0AAE9ZT42"/>
<evidence type="ECO:0000256" key="5">
    <source>
        <dbReference type="SAM" id="Phobius"/>
    </source>
</evidence>
<evidence type="ECO:0000313" key="7">
    <source>
        <dbReference type="Proteomes" id="UP001218638"/>
    </source>
</evidence>
<dbReference type="GO" id="GO:0012505">
    <property type="term" value="C:endomembrane system"/>
    <property type="evidence" value="ECO:0007669"/>
    <property type="project" value="UniProtKB-SubCell"/>
</dbReference>
<dbReference type="Pfam" id="PF04191">
    <property type="entry name" value="PEMT"/>
    <property type="match status" value="1"/>
</dbReference>